<name>A0ACC2UXG5_9TREE</name>
<evidence type="ECO:0000313" key="1">
    <source>
        <dbReference type="EMBL" id="KAJ9091350.1"/>
    </source>
</evidence>
<keyword evidence="2" id="KW-1185">Reference proteome</keyword>
<evidence type="ECO:0000313" key="2">
    <source>
        <dbReference type="Proteomes" id="UP001227268"/>
    </source>
</evidence>
<accession>A0ACC2UXG5</accession>
<sequence>MHGPTSRTSTPSGVPPHDSSTHRPLSVSSHALVHPVPIPPAAHPSDLHQANALRYKHLYGFAKTPPTTVCQMAGTEGMQESVTTDGSGAEYIDFVVENPQASGIIHSSTATMASTTGTISPAADHAHFGSSSSPSSSYLSSSSFGSSALSTPGASALFSLSEAVAHEGERNVNLDSVNSNQAVSTHNIARVDEVENLDRETASEGVCTPTTNEERDSAPRKSTSSRLQTNKHVPSSSTGISTNPLHITNITSRDTIANLATASTVASADIATAGSSADAAVSPEEDEFRCSTCRHADFCAGLVMRDPTFTCGNTMTSTFLANSLAQRQRHRNGEGLPSTRVEKTPWVGERINRVVQKPEKTRLATGLRVLQGGVEYVRYGDDGDGGNEYVEVAKRSGTRRMLDVEELGKAMESASLAHPPPPPTQAGPSSASKVASRPALSHTQSRRAPRRSWNDIRVEYPASSLRTTYNSFMDPSPPRGARSTAKNKLDKADERDVRAPSRPPIEREDITNLAVAVGNNNSPTLNGPSEIATASRSRSRVKQPWKLRNAASGVLGAGDKEDEGEMFDHDDELYGVDVVERGRRRFR</sequence>
<dbReference type="EMBL" id="JASBWT010000055">
    <property type="protein sequence ID" value="KAJ9091350.1"/>
    <property type="molecule type" value="Genomic_DNA"/>
</dbReference>
<organism evidence="1 2">
    <name type="scientific">Naganishia friedmannii</name>
    <dbReference type="NCBI Taxonomy" id="89922"/>
    <lineage>
        <taxon>Eukaryota</taxon>
        <taxon>Fungi</taxon>
        <taxon>Dikarya</taxon>
        <taxon>Basidiomycota</taxon>
        <taxon>Agaricomycotina</taxon>
        <taxon>Tremellomycetes</taxon>
        <taxon>Filobasidiales</taxon>
        <taxon>Filobasidiaceae</taxon>
        <taxon>Naganishia</taxon>
    </lineage>
</organism>
<comment type="caution">
    <text evidence="1">The sequence shown here is derived from an EMBL/GenBank/DDBJ whole genome shotgun (WGS) entry which is preliminary data.</text>
</comment>
<protein>
    <submittedName>
        <fullName evidence="1">Uncharacterized protein</fullName>
    </submittedName>
</protein>
<reference evidence="1" key="1">
    <citation type="submission" date="2023-04" db="EMBL/GenBank/DDBJ databases">
        <title>Draft Genome sequencing of Naganishia species isolated from polar environments using Oxford Nanopore Technology.</title>
        <authorList>
            <person name="Leo P."/>
            <person name="Venkateswaran K."/>
        </authorList>
    </citation>
    <scope>NUCLEOTIDE SEQUENCE</scope>
    <source>
        <strain evidence="1">MNA-CCFEE 5423</strain>
    </source>
</reference>
<proteinExistence type="predicted"/>
<gene>
    <name evidence="1" type="ORF">QFC21_007245</name>
</gene>
<dbReference type="Proteomes" id="UP001227268">
    <property type="component" value="Unassembled WGS sequence"/>
</dbReference>